<reference evidence="1 2" key="1">
    <citation type="submission" date="2015-09" db="EMBL/GenBank/DDBJ databases">
        <title>Draft genome of the parasitic nematode Teladorsagia circumcincta isolate WARC Sus (inbred).</title>
        <authorList>
            <person name="Mitreva M."/>
        </authorList>
    </citation>
    <scope>NUCLEOTIDE SEQUENCE [LARGE SCALE GENOMIC DNA]</scope>
    <source>
        <strain evidence="1 2">S</strain>
    </source>
</reference>
<evidence type="ECO:0000313" key="2">
    <source>
        <dbReference type="Proteomes" id="UP000230423"/>
    </source>
</evidence>
<dbReference type="AlphaFoldDB" id="A0A2G9UNQ1"/>
<dbReference type="GO" id="GO:0016405">
    <property type="term" value="F:CoA-ligase activity"/>
    <property type="evidence" value="ECO:0007669"/>
    <property type="project" value="TreeGrafter"/>
</dbReference>
<dbReference type="PANTHER" id="PTHR24096">
    <property type="entry name" value="LONG-CHAIN-FATTY-ACID--COA LIGASE"/>
    <property type="match status" value="1"/>
</dbReference>
<dbReference type="EMBL" id="KZ345979">
    <property type="protein sequence ID" value="PIO71342.1"/>
    <property type="molecule type" value="Genomic_DNA"/>
</dbReference>
<evidence type="ECO:0000313" key="1">
    <source>
        <dbReference type="EMBL" id="PIO71342.1"/>
    </source>
</evidence>
<gene>
    <name evidence="1" type="ORF">TELCIR_06760</name>
</gene>
<name>A0A2G9UNQ1_TELCI</name>
<dbReference type="Proteomes" id="UP000230423">
    <property type="component" value="Unassembled WGS sequence"/>
</dbReference>
<dbReference type="OrthoDB" id="5860081at2759"/>
<dbReference type="PANTHER" id="PTHR24096:SF422">
    <property type="entry name" value="BCDNA.GH02901"/>
    <property type="match status" value="1"/>
</dbReference>
<organism evidence="1 2">
    <name type="scientific">Teladorsagia circumcincta</name>
    <name type="common">Brown stomach worm</name>
    <name type="synonym">Ostertagia circumcincta</name>
    <dbReference type="NCBI Taxonomy" id="45464"/>
    <lineage>
        <taxon>Eukaryota</taxon>
        <taxon>Metazoa</taxon>
        <taxon>Ecdysozoa</taxon>
        <taxon>Nematoda</taxon>
        <taxon>Chromadorea</taxon>
        <taxon>Rhabditida</taxon>
        <taxon>Rhabditina</taxon>
        <taxon>Rhabditomorpha</taxon>
        <taxon>Strongyloidea</taxon>
        <taxon>Trichostrongylidae</taxon>
        <taxon>Teladorsagia</taxon>
    </lineage>
</organism>
<proteinExistence type="predicted"/>
<keyword evidence="2" id="KW-1185">Reference proteome</keyword>
<protein>
    <submittedName>
        <fullName evidence="1">Uncharacterized protein</fullName>
    </submittedName>
</protein>
<sequence length="190" mass="21160">MKSTRVLCRLWDFKAASNITKKAIGTNQDKTNNCTPPRAPILDSKGIGHLDVCCQILPNCIEYAPSYLGTMFLEELRHAFLSSRCKAVITSSDLLEDVLAAAEGCPSIKVMICVTQRADDRLPQGVISWKEMRHFKMPILPTYKYSADDSALVQYACGISGPRKAVLMSHKNISTMLDITTESVRIFEEQ</sequence>
<dbReference type="Gene3D" id="3.40.50.12780">
    <property type="entry name" value="N-terminal domain of ligase-like"/>
    <property type="match status" value="1"/>
</dbReference>
<dbReference type="InterPro" id="IPR042099">
    <property type="entry name" value="ANL_N_sf"/>
</dbReference>
<dbReference type="SUPFAM" id="SSF56801">
    <property type="entry name" value="Acetyl-CoA synthetase-like"/>
    <property type="match status" value="1"/>
</dbReference>
<accession>A0A2G9UNQ1</accession>